<comment type="caution">
    <text evidence="8">The sequence shown here is derived from an EMBL/GenBank/DDBJ whole genome shotgun (WGS) entry which is preliminary data.</text>
</comment>
<proteinExistence type="predicted"/>
<dbReference type="PANTHER" id="PTHR13871:SF96">
    <property type="entry name" value="THIOREDOXIN DOMAIN-CONTAINING PROTEIN"/>
    <property type="match status" value="1"/>
</dbReference>
<accession>A0AAD7KP58</accession>
<evidence type="ECO:0000256" key="3">
    <source>
        <dbReference type="ARBA" id="ARBA00023002"/>
    </source>
</evidence>
<feature type="domain" description="Thioredoxin-like fold" evidence="7">
    <location>
        <begin position="442"/>
        <end position="536"/>
    </location>
</feature>
<protein>
    <recommendedName>
        <fullName evidence="1">protein-disulfide reductase</fullName>
        <ecNumber evidence="1">1.8.1.8</ecNumber>
    </recommendedName>
</protein>
<dbReference type="Pfam" id="PF13905">
    <property type="entry name" value="Thioredoxin_8"/>
    <property type="match status" value="1"/>
</dbReference>
<dbReference type="PANTHER" id="PTHR13871">
    <property type="entry name" value="THIOREDOXIN"/>
    <property type="match status" value="1"/>
</dbReference>
<dbReference type="GO" id="GO:0047134">
    <property type="term" value="F:protein-disulfide reductase [NAD(P)H] activity"/>
    <property type="evidence" value="ECO:0007669"/>
    <property type="project" value="UniProtKB-EC"/>
</dbReference>
<keyword evidence="4" id="KW-0520">NAD</keyword>
<dbReference type="AlphaFoldDB" id="A0AAD7KP58"/>
<dbReference type="Proteomes" id="UP001163823">
    <property type="component" value="Chromosome 14"/>
</dbReference>
<evidence type="ECO:0000259" key="7">
    <source>
        <dbReference type="Pfam" id="PF13905"/>
    </source>
</evidence>
<evidence type="ECO:0000256" key="4">
    <source>
        <dbReference type="ARBA" id="ARBA00023027"/>
    </source>
</evidence>
<keyword evidence="3" id="KW-0560">Oxidoreductase</keyword>
<evidence type="ECO:0000256" key="6">
    <source>
        <dbReference type="ARBA" id="ARBA00047804"/>
    </source>
</evidence>
<name>A0AAD7KP58_QUISA</name>
<comment type="catalytic activity">
    <reaction evidence="5">
        <text>[protein]-dithiol + NAD(+) = [protein]-disulfide + NADH + H(+)</text>
        <dbReference type="Rhea" id="RHEA:18749"/>
        <dbReference type="Rhea" id="RHEA-COMP:10593"/>
        <dbReference type="Rhea" id="RHEA-COMP:10594"/>
        <dbReference type="ChEBI" id="CHEBI:15378"/>
        <dbReference type="ChEBI" id="CHEBI:29950"/>
        <dbReference type="ChEBI" id="CHEBI:50058"/>
        <dbReference type="ChEBI" id="CHEBI:57540"/>
        <dbReference type="ChEBI" id="CHEBI:57945"/>
        <dbReference type="EC" id="1.8.1.8"/>
    </reaction>
</comment>
<evidence type="ECO:0000313" key="8">
    <source>
        <dbReference type="EMBL" id="KAJ7943086.1"/>
    </source>
</evidence>
<dbReference type="SUPFAM" id="SSF52833">
    <property type="entry name" value="Thioredoxin-like"/>
    <property type="match status" value="1"/>
</dbReference>
<dbReference type="InterPro" id="IPR012336">
    <property type="entry name" value="Thioredoxin-like_fold"/>
</dbReference>
<evidence type="ECO:0000256" key="2">
    <source>
        <dbReference type="ARBA" id="ARBA00022737"/>
    </source>
</evidence>
<reference evidence="8" key="1">
    <citation type="journal article" date="2023" name="Science">
        <title>Elucidation of the pathway for biosynthesis of saponin adjuvants from the soapbark tree.</title>
        <authorList>
            <person name="Reed J."/>
            <person name="Orme A."/>
            <person name="El-Demerdash A."/>
            <person name="Owen C."/>
            <person name="Martin L.B.B."/>
            <person name="Misra R.C."/>
            <person name="Kikuchi S."/>
            <person name="Rejzek M."/>
            <person name="Martin A.C."/>
            <person name="Harkess A."/>
            <person name="Leebens-Mack J."/>
            <person name="Louveau T."/>
            <person name="Stephenson M.J."/>
            <person name="Osbourn A."/>
        </authorList>
    </citation>
    <scope>NUCLEOTIDE SEQUENCE</scope>
    <source>
        <strain evidence="8">S10</strain>
    </source>
</reference>
<organism evidence="8 9">
    <name type="scientific">Quillaja saponaria</name>
    <name type="common">Soap bark tree</name>
    <dbReference type="NCBI Taxonomy" id="32244"/>
    <lineage>
        <taxon>Eukaryota</taxon>
        <taxon>Viridiplantae</taxon>
        <taxon>Streptophyta</taxon>
        <taxon>Embryophyta</taxon>
        <taxon>Tracheophyta</taxon>
        <taxon>Spermatophyta</taxon>
        <taxon>Magnoliopsida</taxon>
        <taxon>eudicotyledons</taxon>
        <taxon>Gunneridae</taxon>
        <taxon>Pentapetalae</taxon>
        <taxon>rosids</taxon>
        <taxon>fabids</taxon>
        <taxon>Fabales</taxon>
        <taxon>Quillajaceae</taxon>
        <taxon>Quillaja</taxon>
    </lineage>
</organism>
<keyword evidence="9" id="KW-1185">Reference proteome</keyword>
<gene>
    <name evidence="8" type="ORF">O6P43_032680</name>
</gene>
<comment type="catalytic activity">
    <reaction evidence="6">
        <text>[protein]-dithiol + NADP(+) = [protein]-disulfide + NADPH + H(+)</text>
        <dbReference type="Rhea" id="RHEA:18753"/>
        <dbReference type="Rhea" id="RHEA-COMP:10593"/>
        <dbReference type="Rhea" id="RHEA-COMP:10594"/>
        <dbReference type="ChEBI" id="CHEBI:15378"/>
        <dbReference type="ChEBI" id="CHEBI:29950"/>
        <dbReference type="ChEBI" id="CHEBI:50058"/>
        <dbReference type="ChEBI" id="CHEBI:57783"/>
        <dbReference type="ChEBI" id="CHEBI:58349"/>
        <dbReference type="EC" id="1.8.1.8"/>
    </reaction>
</comment>
<dbReference type="EC" id="1.8.1.8" evidence="1"/>
<keyword evidence="2" id="KW-0677">Repeat</keyword>
<dbReference type="KEGG" id="qsa:O6P43_032680"/>
<dbReference type="InterPro" id="IPR052259">
    <property type="entry name" value="Nucleoredoxin-like"/>
</dbReference>
<dbReference type="InterPro" id="IPR036249">
    <property type="entry name" value="Thioredoxin-like_sf"/>
</dbReference>
<dbReference type="Gene3D" id="3.40.30.10">
    <property type="entry name" value="Glutaredoxin"/>
    <property type="match status" value="3"/>
</dbReference>
<evidence type="ECO:0000256" key="1">
    <source>
        <dbReference type="ARBA" id="ARBA00012612"/>
    </source>
</evidence>
<evidence type="ECO:0000313" key="9">
    <source>
        <dbReference type="Proteomes" id="UP001163823"/>
    </source>
</evidence>
<sequence>MQQQKKEIWLGRCSKRRKTKKWTKSTVINQLLLCDLRTPRGDSGSRRKSQLKYFDDGDTVNILDFLFTQHRDFLVKNNGDLVKANDLSGKSLTLYFLSLNCPRGREDKLTMMDMIEVYNELLPERVFEVVFVALENNDLQDDSRRGVFYGKSAEERFQYLFSGMPWPAVPYSDQQARNRLKDAFVPCKDSRPYCVILDPGGKVFKCFGGGYYFSLWGAEIFPLSHERHAHMDDEDDAARNQLSLDLLLASPYRDFVTSSNGKKKVPISYLKNKVVGLYLSHNCSELPRIEKIKNLYRESKARGYDFEIVHITFHFCTQLSGNPKYKDVIQYSEDIPWLMVPYKDPVSRRLCHIFNIPLQDFWKGDCLVIIGPNGSFVEQYGAEIMEHFGIEAYPFTRDHVAKILSKRLKEEVRFVNMFDPEFPLVHRGGHEVAASKLWGMRVMLLFATYSECKSSKFVSMLKSKYGAQVEDDKFEVVFVPLDCEKPSFGECVKEMPWLVCPYSQDFAHKWMSKSFERDTKIRPSITPAVIAFDEDGVLLARESCLYSEELVIKEYPFIRDLKEIWYLQSTLPDLFST</sequence>
<evidence type="ECO:0000256" key="5">
    <source>
        <dbReference type="ARBA" id="ARBA00047388"/>
    </source>
</evidence>
<dbReference type="EMBL" id="JARAOO010000014">
    <property type="protein sequence ID" value="KAJ7943086.1"/>
    <property type="molecule type" value="Genomic_DNA"/>
</dbReference>